<gene>
    <name evidence="1" type="ordered locus">TREPR_1200</name>
</gene>
<evidence type="ECO:0000313" key="2">
    <source>
        <dbReference type="Proteomes" id="UP000009223"/>
    </source>
</evidence>
<dbReference type="AlphaFoldDB" id="F5YGS9"/>
<accession>F5YGS9</accession>
<dbReference type="KEGG" id="tpi:TREPR_1200"/>
<sequence>MIRRSGSMICRSLIPALFLTAALGVLGGQSRLGAQSRDEDAPARGDTGAAEKYAAWALEAINRDQWSLAEEALDRAADYADVSSDLSYLLALTRSHLGRPSGTVLEALRRGLEAARWNRYKPGDARLLEAETLIGIRSYAEALRSLDQAGESVRAISLRLLALRGLSDTRSFNVTMAEALNRYPRSPEPVRILFNYAAGRIPGAEERELITTCLRRLPQLIGADRELAYLAVPFIRDTEEARRLMAAYRAGGSTNPEAIPSALNLGLIDDEKAVTELFQEPLLDKDLLETVWGLLRGAAGRSRFSNLLSQFSGAITEDIDRDGRSECRTLYTDGSPIAYSYDADQDGLPELGVFFSVGLPVRADLSAYAEPGFPGEQRRLQPESFPRISLEWEQYPAVLQAELEGVRYIPRPNEFFFTPLQFRELLGSTLLYPERELVSRISRRTLVSFALVIERQGREIPGSIERIEMNSGVPHRAREYLGERLVSETEFLLGQPLVQRIDLDLDGRLETVRRFRRPELPPEDPLAYSVELASSESDWDGDGIYEYGESYMGNQEIRAWDMDKDGIKEYTETGLRN</sequence>
<dbReference type="eggNOG" id="COG0457">
    <property type="taxonomic scope" value="Bacteria"/>
</dbReference>
<keyword evidence="2" id="KW-1185">Reference proteome</keyword>
<reference evidence="2" key="1">
    <citation type="submission" date="2009-12" db="EMBL/GenBank/DDBJ databases">
        <title>Complete sequence of Treponema primitia strain ZAS-2.</title>
        <authorList>
            <person name="Tetu S.G."/>
            <person name="Matson E."/>
            <person name="Ren Q."/>
            <person name="Seshadri R."/>
            <person name="Elbourne L."/>
            <person name="Hassan K.A."/>
            <person name="Durkin A."/>
            <person name="Radune D."/>
            <person name="Mohamoud Y."/>
            <person name="Shay R."/>
            <person name="Jin S."/>
            <person name="Zhang X."/>
            <person name="Lucey K."/>
            <person name="Ballor N.R."/>
            <person name="Ottesen E."/>
            <person name="Rosenthal R."/>
            <person name="Allen A."/>
            <person name="Leadbetter J.R."/>
            <person name="Paulsen I.T."/>
        </authorList>
    </citation>
    <scope>NUCLEOTIDE SEQUENCE [LARGE SCALE GENOMIC DNA]</scope>
    <source>
        <strain evidence="2">ATCC BAA-887 / DSM 12427 / ZAS-2</strain>
    </source>
</reference>
<dbReference type="Proteomes" id="UP000009223">
    <property type="component" value="Chromosome"/>
</dbReference>
<dbReference type="EMBL" id="CP001843">
    <property type="protein sequence ID" value="AEF86684.1"/>
    <property type="molecule type" value="Genomic_DNA"/>
</dbReference>
<proteinExistence type="predicted"/>
<protein>
    <submittedName>
        <fullName evidence="1">Uncharacterized protein</fullName>
    </submittedName>
</protein>
<organism evidence="1 2">
    <name type="scientific">Treponema primitia (strain ATCC BAA-887 / DSM 12427 / ZAS-2)</name>
    <dbReference type="NCBI Taxonomy" id="545694"/>
    <lineage>
        <taxon>Bacteria</taxon>
        <taxon>Pseudomonadati</taxon>
        <taxon>Spirochaetota</taxon>
        <taxon>Spirochaetia</taxon>
        <taxon>Spirochaetales</taxon>
        <taxon>Treponemataceae</taxon>
        <taxon>Treponema</taxon>
    </lineage>
</organism>
<evidence type="ECO:0000313" key="1">
    <source>
        <dbReference type="EMBL" id="AEF86684.1"/>
    </source>
</evidence>
<dbReference type="RefSeq" id="WP_015708874.1">
    <property type="nucleotide sequence ID" value="NC_015578.1"/>
</dbReference>
<dbReference type="HOGENOM" id="CLU_515731_0_0_12"/>
<reference evidence="1 2" key="2">
    <citation type="journal article" date="2011" name="ISME J.">
        <title>RNA-seq reveals cooperative metabolic interactions between two termite-gut spirochete species in co-culture.</title>
        <authorList>
            <person name="Rosenthal A.Z."/>
            <person name="Matson E.G."/>
            <person name="Eldar A."/>
            <person name="Leadbetter J.R."/>
        </authorList>
    </citation>
    <scope>NUCLEOTIDE SEQUENCE [LARGE SCALE GENOMIC DNA]</scope>
    <source>
        <strain evidence="2">ATCC BAA-887 / DSM 12427 / ZAS-2</strain>
    </source>
</reference>
<dbReference type="STRING" id="545694.TREPR_1200"/>
<name>F5YGS9_TREPZ</name>